<keyword evidence="4" id="KW-0032">Aminotransferase</keyword>
<dbReference type="InterPro" id="IPR015422">
    <property type="entry name" value="PyrdxlP-dep_Trfase_small"/>
</dbReference>
<evidence type="ECO:0000313" key="5">
    <source>
        <dbReference type="Proteomes" id="UP001596403"/>
    </source>
</evidence>
<dbReference type="Gene3D" id="3.40.640.10">
    <property type="entry name" value="Type I PLP-dependent aspartate aminotransferase-like (Major domain)"/>
    <property type="match status" value="1"/>
</dbReference>
<dbReference type="InterPro" id="IPR015421">
    <property type="entry name" value="PyrdxlP-dep_Trfase_major"/>
</dbReference>
<evidence type="ECO:0000313" key="4">
    <source>
        <dbReference type="EMBL" id="MFC6641113.1"/>
    </source>
</evidence>
<dbReference type="Pfam" id="PF00202">
    <property type="entry name" value="Aminotran_3"/>
    <property type="match status" value="1"/>
</dbReference>
<dbReference type="RefSeq" id="WP_206054342.1">
    <property type="nucleotide sequence ID" value="NZ_JBHSWA010000001.1"/>
</dbReference>
<proteinExistence type="inferred from homology"/>
<comment type="caution">
    <text evidence="4">The sequence shown here is derived from an EMBL/GenBank/DDBJ whole genome shotgun (WGS) entry which is preliminary data.</text>
</comment>
<dbReference type="EMBL" id="JBHSWA010000001">
    <property type="protein sequence ID" value="MFC6641113.1"/>
    <property type="molecule type" value="Genomic_DNA"/>
</dbReference>
<dbReference type="PANTHER" id="PTHR43713:SF3">
    <property type="entry name" value="GLUTAMATE-1-SEMIALDEHYDE 2,1-AMINOMUTASE 1, CHLOROPLASTIC-RELATED"/>
    <property type="match status" value="1"/>
</dbReference>
<dbReference type="Proteomes" id="UP001596403">
    <property type="component" value="Unassembled WGS sequence"/>
</dbReference>
<comment type="cofactor">
    <cofactor evidence="1">
        <name>pyridoxal 5'-phosphate</name>
        <dbReference type="ChEBI" id="CHEBI:597326"/>
    </cofactor>
</comment>
<evidence type="ECO:0000256" key="1">
    <source>
        <dbReference type="ARBA" id="ARBA00001933"/>
    </source>
</evidence>
<evidence type="ECO:0000256" key="2">
    <source>
        <dbReference type="ARBA" id="ARBA00022898"/>
    </source>
</evidence>
<protein>
    <submittedName>
        <fullName evidence="4">Aminotransferase class III-fold pyridoxal phosphate-dependent enzyme</fullName>
    </submittedName>
</protein>
<reference evidence="5" key="1">
    <citation type="journal article" date="2019" name="Int. J. Syst. Evol. Microbiol.">
        <title>The Global Catalogue of Microorganisms (GCM) 10K type strain sequencing project: providing services to taxonomists for standard genome sequencing and annotation.</title>
        <authorList>
            <consortium name="The Broad Institute Genomics Platform"/>
            <consortium name="The Broad Institute Genome Sequencing Center for Infectious Disease"/>
            <person name="Wu L."/>
            <person name="Ma J."/>
        </authorList>
    </citation>
    <scope>NUCLEOTIDE SEQUENCE [LARGE SCALE GENOMIC DNA]</scope>
    <source>
        <strain evidence="5">NBRC 111368</strain>
    </source>
</reference>
<dbReference type="PROSITE" id="PS00600">
    <property type="entry name" value="AA_TRANSFER_CLASS_3"/>
    <property type="match status" value="1"/>
</dbReference>
<accession>A0ABW1YX30</accession>
<keyword evidence="4" id="KW-0808">Transferase</keyword>
<dbReference type="InterPro" id="IPR005814">
    <property type="entry name" value="Aminotrans_3"/>
</dbReference>
<dbReference type="InterPro" id="IPR049704">
    <property type="entry name" value="Aminotrans_3_PPA_site"/>
</dbReference>
<gene>
    <name evidence="4" type="ORF">ACFQAU_04490</name>
</gene>
<evidence type="ECO:0000256" key="3">
    <source>
        <dbReference type="RuleBase" id="RU003560"/>
    </source>
</evidence>
<dbReference type="GO" id="GO:0008483">
    <property type="term" value="F:transaminase activity"/>
    <property type="evidence" value="ECO:0007669"/>
    <property type="project" value="UniProtKB-KW"/>
</dbReference>
<dbReference type="InterPro" id="IPR015424">
    <property type="entry name" value="PyrdxlP-dep_Trfase"/>
</dbReference>
<sequence>MNSPMLQTNESQDSRLRARAARVIPGGMWGHQRAEALPKGYPQFFASGEGARVTDVDGREYIDFMCAWGPIILGHQHEGVEAAAAAQASVGNCLNGPTEHAVILAERLVETVAHADWALLQKNGSDAMTTCITTARAATGRRKILIAKGAYHGAVPWCSPSLVGVTSEDRAHLLHFTFNDAESLVAAVADAGDDLAAIVVSAFRHDLGIPQELPTEAFARAVRKHCDATKAVMVLDDVRAGFRLNMAGSWEGTGVRPDLTAFSKAIANGHALSAVTGSDWLRDAANSVFVTGSFWYAGAQMAAGVATLDELTRIDGPALMARAGHRLRNGLDEQAARHGFALNQSGPVAMPLVQFAGDNAKASLGEAFCGEALRRGVYLHHRHNMFLSTAHTDAEIDRALEATEDAFAAMARNRTKNQGDAT</sequence>
<name>A0ABW1YX30_9RHOB</name>
<dbReference type="SUPFAM" id="SSF53383">
    <property type="entry name" value="PLP-dependent transferases"/>
    <property type="match status" value="1"/>
</dbReference>
<keyword evidence="2 3" id="KW-0663">Pyridoxal phosphate</keyword>
<comment type="similarity">
    <text evidence="3">Belongs to the class-III pyridoxal-phosphate-dependent aminotransferase family.</text>
</comment>
<organism evidence="4 5">
    <name type="scientific">Sulfitobacter profundi</name>
    <dbReference type="NCBI Taxonomy" id="2679961"/>
    <lineage>
        <taxon>Bacteria</taxon>
        <taxon>Pseudomonadati</taxon>
        <taxon>Pseudomonadota</taxon>
        <taxon>Alphaproteobacteria</taxon>
        <taxon>Rhodobacterales</taxon>
        <taxon>Roseobacteraceae</taxon>
        <taxon>Sulfitobacter</taxon>
    </lineage>
</organism>
<dbReference type="Gene3D" id="3.90.1150.10">
    <property type="entry name" value="Aspartate Aminotransferase, domain 1"/>
    <property type="match status" value="1"/>
</dbReference>
<dbReference type="PANTHER" id="PTHR43713">
    <property type="entry name" value="GLUTAMATE-1-SEMIALDEHYDE 2,1-AMINOMUTASE"/>
    <property type="match status" value="1"/>
</dbReference>
<keyword evidence="5" id="KW-1185">Reference proteome</keyword>